<dbReference type="PANTHER" id="PTHR23113:SF368">
    <property type="entry name" value="CELL DIVISION CONTROL PROTEIN 25"/>
    <property type="match status" value="1"/>
</dbReference>
<proteinExistence type="predicted"/>
<sequence>MAMSAVADGARPAATLALSKADIMHLQDISSRIKTIREPVREIMRSTAASILADQVITATASAEREKQYLRVREHIDSLQAVLSEYLQALPGAGAQAAMAGKAQTKTADARNPFAETPTRSRSSTQGSQDSMTYRMQRPSSLHAALEQTADAGASSQQYGSATLPALPSGFRLSNGSSNSSSSATVAELKPSQKTRAPLPDMLNPQRALSAAMATRSMTVASSIERAVVSVWRNPQQLGVAAATPVNEMYVRLGRRQVAPLEERVPQIPTREFASVTGAPVSVVDMVNSLMRSSASDNEASLLMRRIETLPPGVVACAIANSTSQLFQQLTKESIAQYASSGQMKTQAQTPGRTRQQAGGAAQPVLRQLSDHANYLTRLMESTIMYPMQASQRARRIEWWTVVACLLRELGDYESLSSLVCVFSSALVGRLRDTWDVVPAACKAAIRFLLERVLKIHPNYSQYREELHLRVRRMQKKRAKQAAAEVHSMAMLAVHGDAAADEASLDFDSAIAINSPDLASGNDNYVDSALYCKENFDLPPPRALVPIVAVLLKDAVSAEASSAVSPSILGDRAASAHWTAAVDSCANQDLPLSLDYFMLRRIFATELSALPALSTSSSAKSTTPRALSAATNFLRRMPRRQSSGEKGARELSMSQCRVLGAASPAPTIFDLLAHFLYVATGTPCFNCSVGAPLDALHVSSSGQLAVVVAAQLLFAEPWVPREYLARLCDLREPRMHAPVHSSRSPMSSSSSITSPQQQQQQAVSRVSTSSAGSAGETRAERPWLASFKLSDSTESARYAKPKGGSKHSSVESAHKTSMDSDSTCVNRPMSPVQPPPPPALERSRSG</sequence>
<dbReference type="AlphaFoldDB" id="A0A9W8H298"/>
<dbReference type="SMART" id="SM00147">
    <property type="entry name" value="RasGEF"/>
    <property type="match status" value="1"/>
</dbReference>
<dbReference type="Pfam" id="PF00617">
    <property type="entry name" value="RasGEF"/>
    <property type="match status" value="1"/>
</dbReference>
<feature type="non-terminal residue" evidence="5">
    <location>
        <position position="846"/>
    </location>
</feature>
<comment type="caution">
    <text evidence="5">The sequence shown here is derived from an EMBL/GenBank/DDBJ whole genome shotgun (WGS) entry which is preliminary data.</text>
</comment>
<dbReference type="GO" id="GO:0005886">
    <property type="term" value="C:plasma membrane"/>
    <property type="evidence" value="ECO:0007669"/>
    <property type="project" value="TreeGrafter"/>
</dbReference>
<dbReference type="SUPFAM" id="SSF48366">
    <property type="entry name" value="Ras GEF"/>
    <property type="match status" value="1"/>
</dbReference>
<gene>
    <name evidence="5" type="ORF">GGI15_004529</name>
</gene>
<evidence type="ECO:0000313" key="6">
    <source>
        <dbReference type="Proteomes" id="UP001140172"/>
    </source>
</evidence>
<dbReference type="OrthoDB" id="546434at2759"/>
<dbReference type="InterPro" id="IPR023578">
    <property type="entry name" value="Ras_GEF_dom_sf"/>
</dbReference>
<accession>A0A9W8H298</accession>
<dbReference type="GO" id="GO:0005085">
    <property type="term" value="F:guanyl-nucleotide exchange factor activity"/>
    <property type="evidence" value="ECO:0007669"/>
    <property type="project" value="UniProtKB-KW"/>
</dbReference>
<feature type="compositionally biased region" description="Polar residues" evidence="3">
    <location>
        <begin position="342"/>
        <end position="357"/>
    </location>
</feature>
<evidence type="ECO:0000259" key="4">
    <source>
        <dbReference type="PROSITE" id="PS50009"/>
    </source>
</evidence>
<feature type="region of interest" description="Disordered" evidence="3">
    <location>
        <begin position="101"/>
        <end position="143"/>
    </location>
</feature>
<dbReference type="Gene3D" id="1.10.840.10">
    <property type="entry name" value="Ras guanine-nucleotide exchange factors catalytic domain"/>
    <property type="match status" value="1"/>
</dbReference>
<dbReference type="EMBL" id="JANBUM010000421">
    <property type="protein sequence ID" value="KAJ2777352.1"/>
    <property type="molecule type" value="Genomic_DNA"/>
</dbReference>
<feature type="compositionally biased region" description="Polar residues" evidence="3">
    <location>
        <begin position="118"/>
        <end position="140"/>
    </location>
</feature>
<dbReference type="PROSITE" id="PS50009">
    <property type="entry name" value="RASGEF_CAT"/>
    <property type="match status" value="1"/>
</dbReference>
<dbReference type="GO" id="GO:0007265">
    <property type="term" value="P:Ras protein signal transduction"/>
    <property type="evidence" value="ECO:0007669"/>
    <property type="project" value="TreeGrafter"/>
</dbReference>
<evidence type="ECO:0000256" key="3">
    <source>
        <dbReference type="SAM" id="MobiDB-lite"/>
    </source>
</evidence>
<feature type="compositionally biased region" description="Low complexity" evidence="3">
    <location>
        <begin position="174"/>
        <end position="183"/>
    </location>
</feature>
<dbReference type="InterPro" id="IPR036964">
    <property type="entry name" value="RASGEF_cat_dom_sf"/>
</dbReference>
<feature type="region of interest" description="Disordered" evidence="3">
    <location>
        <begin position="736"/>
        <end position="846"/>
    </location>
</feature>
<evidence type="ECO:0000256" key="1">
    <source>
        <dbReference type="ARBA" id="ARBA00022658"/>
    </source>
</evidence>
<dbReference type="Proteomes" id="UP001140172">
    <property type="component" value="Unassembled WGS sequence"/>
</dbReference>
<evidence type="ECO:0000256" key="2">
    <source>
        <dbReference type="PROSITE-ProRule" id="PRU00168"/>
    </source>
</evidence>
<dbReference type="PANTHER" id="PTHR23113">
    <property type="entry name" value="GUANINE NUCLEOTIDE EXCHANGE FACTOR"/>
    <property type="match status" value="1"/>
</dbReference>
<keyword evidence="1 2" id="KW-0344">Guanine-nucleotide releasing factor</keyword>
<reference evidence="5" key="1">
    <citation type="submission" date="2022-07" db="EMBL/GenBank/DDBJ databases">
        <title>Phylogenomic reconstructions and comparative analyses of Kickxellomycotina fungi.</title>
        <authorList>
            <person name="Reynolds N.K."/>
            <person name="Stajich J.E."/>
            <person name="Barry K."/>
            <person name="Grigoriev I.V."/>
            <person name="Crous P."/>
            <person name="Smith M.E."/>
        </authorList>
    </citation>
    <scope>NUCLEOTIDE SEQUENCE</scope>
    <source>
        <strain evidence="5">BCRC 34489</strain>
    </source>
</reference>
<organism evidence="5 6">
    <name type="scientific">Coemansia interrupta</name>
    <dbReference type="NCBI Taxonomy" id="1126814"/>
    <lineage>
        <taxon>Eukaryota</taxon>
        <taxon>Fungi</taxon>
        <taxon>Fungi incertae sedis</taxon>
        <taxon>Zoopagomycota</taxon>
        <taxon>Kickxellomycotina</taxon>
        <taxon>Kickxellomycetes</taxon>
        <taxon>Kickxellales</taxon>
        <taxon>Kickxellaceae</taxon>
        <taxon>Coemansia</taxon>
    </lineage>
</organism>
<name>A0A9W8H298_9FUNG</name>
<feature type="region of interest" description="Disordered" evidence="3">
    <location>
        <begin position="342"/>
        <end position="363"/>
    </location>
</feature>
<feature type="domain" description="Ras-GEF" evidence="4">
    <location>
        <begin position="322"/>
        <end position="567"/>
    </location>
</feature>
<keyword evidence="6" id="KW-1185">Reference proteome</keyword>
<evidence type="ECO:0000313" key="5">
    <source>
        <dbReference type="EMBL" id="KAJ2777352.1"/>
    </source>
</evidence>
<feature type="region of interest" description="Disordered" evidence="3">
    <location>
        <begin position="170"/>
        <end position="201"/>
    </location>
</feature>
<feature type="compositionally biased region" description="Low complexity" evidence="3">
    <location>
        <begin position="741"/>
        <end position="771"/>
    </location>
</feature>
<feature type="compositionally biased region" description="Basic and acidic residues" evidence="3">
    <location>
        <begin position="808"/>
        <end position="818"/>
    </location>
</feature>
<dbReference type="InterPro" id="IPR008937">
    <property type="entry name" value="Ras-like_GEF"/>
</dbReference>
<dbReference type="InterPro" id="IPR001895">
    <property type="entry name" value="RASGEF_cat_dom"/>
</dbReference>
<protein>
    <recommendedName>
        <fullName evidence="4">Ras-GEF domain-containing protein</fullName>
    </recommendedName>
</protein>